<organism evidence="1 2">
    <name type="scientific">Periplaneta americana</name>
    <name type="common">American cockroach</name>
    <name type="synonym">Blatta americana</name>
    <dbReference type="NCBI Taxonomy" id="6978"/>
    <lineage>
        <taxon>Eukaryota</taxon>
        <taxon>Metazoa</taxon>
        <taxon>Ecdysozoa</taxon>
        <taxon>Arthropoda</taxon>
        <taxon>Hexapoda</taxon>
        <taxon>Insecta</taxon>
        <taxon>Pterygota</taxon>
        <taxon>Neoptera</taxon>
        <taxon>Polyneoptera</taxon>
        <taxon>Dictyoptera</taxon>
        <taxon>Blattodea</taxon>
        <taxon>Blattoidea</taxon>
        <taxon>Blattidae</taxon>
        <taxon>Blattinae</taxon>
        <taxon>Periplaneta</taxon>
    </lineage>
</organism>
<comment type="caution">
    <text evidence="1">The sequence shown here is derived from an EMBL/GenBank/DDBJ whole genome shotgun (WGS) entry which is preliminary data.</text>
</comment>
<evidence type="ECO:0000313" key="1">
    <source>
        <dbReference type="EMBL" id="KAJ4438683.1"/>
    </source>
</evidence>
<reference evidence="1 2" key="1">
    <citation type="journal article" date="2022" name="Allergy">
        <title>Genome assembly and annotation of Periplaneta americana reveal a comprehensive cockroach allergen profile.</title>
        <authorList>
            <person name="Wang L."/>
            <person name="Xiong Q."/>
            <person name="Saelim N."/>
            <person name="Wang L."/>
            <person name="Nong W."/>
            <person name="Wan A.T."/>
            <person name="Shi M."/>
            <person name="Liu X."/>
            <person name="Cao Q."/>
            <person name="Hui J.H.L."/>
            <person name="Sookrung N."/>
            <person name="Leung T.F."/>
            <person name="Tungtrongchitr A."/>
            <person name="Tsui S.K.W."/>
        </authorList>
    </citation>
    <scope>NUCLEOTIDE SEQUENCE [LARGE SCALE GENOMIC DNA]</scope>
    <source>
        <strain evidence="1">PWHHKU_190912</strain>
    </source>
</reference>
<sequence>MTGLCEGGNEPSDFLKAINEVWPEDSPKDYLAFALWLGKTSEKPNQVIHSPNPVLNIQLNFRTHTLFDSTLHNTNTPPPGVKTSEDARTTAVLKMAPELKVVN</sequence>
<keyword evidence="2" id="KW-1185">Reference proteome</keyword>
<protein>
    <submittedName>
        <fullName evidence="1">Uncharacterized protein</fullName>
    </submittedName>
</protein>
<evidence type="ECO:0000313" key="2">
    <source>
        <dbReference type="Proteomes" id="UP001148838"/>
    </source>
</evidence>
<proteinExistence type="predicted"/>
<dbReference type="EMBL" id="JAJSOF020000019">
    <property type="protein sequence ID" value="KAJ4438683.1"/>
    <property type="molecule type" value="Genomic_DNA"/>
</dbReference>
<name>A0ABQ8SXG9_PERAM</name>
<gene>
    <name evidence="1" type="ORF">ANN_14630</name>
</gene>
<accession>A0ABQ8SXG9</accession>
<dbReference type="Proteomes" id="UP001148838">
    <property type="component" value="Unassembled WGS sequence"/>
</dbReference>